<evidence type="ECO:0000313" key="1">
    <source>
        <dbReference type="EMBL" id="KAJ4972529.1"/>
    </source>
</evidence>
<gene>
    <name evidence="1" type="ORF">NE237_005703</name>
</gene>
<dbReference type="AlphaFoldDB" id="A0A9Q0KL75"/>
<proteinExistence type="predicted"/>
<name>A0A9Q0KL75_9MAGN</name>
<comment type="caution">
    <text evidence="1">The sequence shown here is derived from an EMBL/GenBank/DDBJ whole genome shotgun (WGS) entry which is preliminary data.</text>
</comment>
<dbReference type="EMBL" id="JAMYWD010000004">
    <property type="protein sequence ID" value="KAJ4972529.1"/>
    <property type="molecule type" value="Genomic_DNA"/>
</dbReference>
<dbReference type="Proteomes" id="UP001141806">
    <property type="component" value="Unassembled WGS sequence"/>
</dbReference>
<accession>A0A9Q0KL75</accession>
<dbReference type="OrthoDB" id="1752268at2759"/>
<keyword evidence="2" id="KW-1185">Reference proteome</keyword>
<organism evidence="1 2">
    <name type="scientific">Protea cynaroides</name>
    <dbReference type="NCBI Taxonomy" id="273540"/>
    <lineage>
        <taxon>Eukaryota</taxon>
        <taxon>Viridiplantae</taxon>
        <taxon>Streptophyta</taxon>
        <taxon>Embryophyta</taxon>
        <taxon>Tracheophyta</taxon>
        <taxon>Spermatophyta</taxon>
        <taxon>Magnoliopsida</taxon>
        <taxon>Proteales</taxon>
        <taxon>Proteaceae</taxon>
        <taxon>Protea</taxon>
    </lineage>
</organism>
<evidence type="ECO:0000313" key="2">
    <source>
        <dbReference type="Proteomes" id="UP001141806"/>
    </source>
</evidence>
<protein>
    <submittedName>
        <fullName evidence="1">Uncharacterized protein</fullName>
    </submittedName>
</protein>
<sequence>MMALQGGIKDKDLLKSIYKRPPLTYAELMNRAEKYAAMNEALLLTHPKLGEKRRSKMEVVNKSSSEFTSLTIPMSELLHNLKGTQYELSHHAPMKLDPQSETSRKYCCYHCENGHDTDKCLSLRYAIEDRIKRGHIREYMEKLQMPTTSRKVSSLSNKKTILNHDIVETGKSSLKMTQFLHL</sequence>
<reference evidence="1" key="1">
    <citation type="journal article" date="2023" name="Plant J.">
        <title>The genome of the king protea, Protea cynaroides.</title>
        <authorList>
            <person name="Chang J."/>
            <person name="Duong T.A."/>
            <person name="Schoeman C."/>
            <person name="Ma X."/>
            <person name="Roodt D."/>
            <person name="Barker N."/>
            <person name="Li Z."/>
            <person name="Van de Peer Y."/>
            <person name="Mizrachi E."/>
        </authorList>
    </citation>
    <scope>NUCLEOTIDE SEQUENCE</scope>
    <source>
        <tissue evidence="1">Young leaves</tissue>
    </source>
</reference>